<accession>A0A0W1AN61</accession>
<feature type="domain" description="Glycosyltransferase subfamily 4-like N-terminal" evidence="2">
    <location>
        <begin position="28"/>
        <end position="184"/>
    </location>
</feature>
<dbReference type="CDD" id="cd03801">
    <property type="entry name" value="GT4_PimA-like"/>
    <property type="match status" value="1"/>
</dbReference>
<name>A0A0W1AN61_9GAMM</name>
<dbReference type="EMBL" id="LNZB01000006">
    <property type="protein sequence ID" value="KTD82775.1"/>
    <property type="molecule type" value="Genomic_DNA"/>
</dbReference>
<organism evidence="3 4">
    <name type="scientific">Legionella waltersii</name>
    <dbReference type="NCBI Taxonomy" id="66969"/>
    <lineage>
        <taxon>Bacteria</taxon>
        <taxon>Pseudomonadati</taxon>
        <taxon>Pseudomonadota</taxon>
        <taxon>Gammaproteobacteria</taxon>
        <taxon>Legionellales</taxon>
        <taxon>Legionellaceae</taxon>
        <taxon>Legionella</taxon>
    </lineage>
</organism>
<dbReference type="RefSeq" id="WP_058479121.1">
    <property type="nucleotide sequence ID" value="NZ_CAAAIQ010000003.1"/>
</dbReference>
<protein>
    <submittedName>
        <fullName evidence="3">Glycosyltransferase</fullName>
    </submittedName>
</protein>
<comment type="caution">
    <text evidence="3">The sequence shown here is derived from an EMBL/GenBank/DDBJ whole genome shotgun (WGS) entry which is preliminary data.</text>
</comment>
<dbReference type="PATRIC" id="fig|66969.6.peg.277"/>
<keyword evidence="4" id="KW-1185">Reference proteome</keyword>
<dbReference type="InterPro" id="IPR001296">
    <property type="entry name" value="Glyco_trans_1"/>
</dbReference>
<dbReference type="STRING" id="66969.Lwal_0253"/>
<dbReference type="PANTHER" id="PTHR45947:SF3">
    <property type="entry name" value="SULFOQUINOVOSYL TRANSFERASE SQD2"/>
    <property type="match status" value="1"/>
</dbReference>
<feature type="domain" description="Glycosyl transferase family 1" evidence="1">
    <location>
        <begin position="210"/>
        <end position="373"/>
    </location>
</feature>
<dbReference type="Pfam" id="PF00534">
    <property type="entry name" value="Glycos_transf_1"/>
    <property type="match status" value="1"/>
</dbReference>
<dbReference type="GO" id="GO:0016757">
    <property type="term" value="F:glycosyltransferase activity"/>
    <property type="evidence" value="ECO:0007669"/>
    <property type="project" value="InterPro"/>
</dbReference>
<dbReference type="OrthoDB" id="9802525at2"/>
<evidence type="ECO:0000259" key="2">
    <source>
        <dbReference type="Pfam" id="PF13477"/>
    </source>
</evidence>
<sequence>MGFPSIKTQPNDQIPLRILFITHSFPRYIGDSAGEFLFRLAKSLSGRGCLIKVIAPSAKNLKHSEELDGIEVKRFRYAPSGWESLAYTGSMAEQVKSQYRSKLAFLGLLTAQNRCIKKTIKEFKPDLIHAHWWIPNGISSFFAAKKLPLIITLHGSDLRLALSSKIAIRVFSYIAKRIAAVTSVSSWLSRKAISVVPNLQIPIIPMPINTKIFELGKYPRRPSLLFVGRLNEQKGVSDLLNALAHLPDTISLDLVGDGINEHKLKILAQHLNITSRVRWHAQMSQDELAQLYQTSSLLIVPSRDEGLSLVAIEALFCGTPVVAYRSGGLSDIIEDGITGFLVNEGDIASLNTNIMELMNNSRLLEQMGREGRSKMQEHFTESKCTQVFLNLYNKVLSK</sequence>
<keyword evidence="3" id="KW-0808">Transferase</keyword>
<proteinExistence type="predicted"/>
<dbReference type="Pfam" id="PF13477">
    <property type="entry name" value="Glyco_trans_4_2"/>
    <property type="match status" value="1"/>
</dbReference>
<dbReference type="AlphaFoldDB" id="A0A0W1AN61"/>
<evidence type="ECO:0000313" key="3">
    <source>
        <dbReference type="EMBL" id="KTD82775.1"/>
    </source>
</evidence>
<dbReference type="SUPFAM" id="SSF53756">
    <property type="entry name" value="UDP-Glycosyltransferase/glycogen phosphorylase"/>
    <property type="match status" value="1"/>
</dbReference>
<dbReference type="PANTHER" id="PTHR45947">
    <property type="entry name" value="SULFOQUINOVOSYL TRANSFERASE SQD2"/>
    <property type="match status" value="1"/>
</dbReference>
<dbReference type="InterPro" id="IPR028098">
    <property type="entry name" value="Glyco_trans_4-like_N"/>
</dbReference>
<gene>
    <name evidence="3" type="ORF">Lwal_0253</name>
</gene>
<dbReference type="Proteomes" id="UP000054729">
    <property type="component" value="Unassembled WGS sequence"/>
</dbReference>
<evidence type="ECO:0000259" key="1">
    <source>
        <dbReference type="Pfam" id="PF00534"/>
    </source>
</evidence>
<evidence type="ECO:0000313" key="4">
    <source>
        <dbReference type="Proteomes" id="UP000054729"/>
    </source>
</evidence>
<dbReference type="InterPro" id="IPR050194">
    <property type="entry name" value="Glycosyltransferase_grp1"/>
</dbReference>
<dbReference type="Gene3D" id="3.40.50.2000">
    <property type="entry name" value="Glycogen Phosphorylase B"/>
    <property type="match status" value="2"/>
</dbReference>
<reference evidence="3 4" key="1">
    <citation type="submission" date="2015-11" db="EMBL/GenBank/DDBJ databases">
        <title>Genomic analysis of 38 Legionella species identifies large and diverse effector repertoires.</title>
        <authorList>
            <person name="Burstein D."/>
            <person name="Amaro F."/>
            <person name="Zusman T."/>
            <person name="Lifshitz Z."/>
            <person name="Cohen O."/>
            <person name="Gilbert J.A."/>
            <person name="Pupko T."/>
            <person name="Shuman H.A."/>
            <person name="Segal G."/>
        </authorList>
    </citation>
    <scope>NUCLEOTIDE SEQUENCE [LARGE SCALE GENOMIC DNA]</scope>
    <source>
        <strain evidence="3 4">ATCC 51914</strain>
    </source>
</reference>